<evidence type="ECO:0000256" key="5">
    <source>
        <dbReference type="ARBA" id="ARBA00022840"/>
    </source>
</evidence>
<reference evidence="10" key="1">
    <citation type="journal article" date="2023" name="Mol. Phylogenet. Evol.">
        <title>Genome-scale phylogeny and comparative genomics of the fungal order Sordariales.</title>
        <authorList>
            <person name="Hensen N."/>
            <person name="Bonometti L."/>
            <person name="Westerberg I."/>
            <person name="Brannstrom I.O."/>
            <person name="Guillou S."/>
            <person name="Cros-Aarteil S."/>
            <person name="Calhoun S."/>
            <person name="Haridas S."/>
            <person name="Kuo A."/>
            <person name="Mondo S."/>
            <person name="Pangilinan J."/>
            <person name="Riley R."/>
            <person name="LaButti K."/>
            <person name="Andreopoulos B."/>
            <person name="Lipzen A."/>
            <person name="Chen C."/>
            <person name="Yan M."/>
            <person name="Daum C."/>
            <person name="Ng V."/>
            <person name="Clum A."/>
            <person name="Steindorff A."/>
            <person name="Ohm R.A."/>
            <person name="Martin F."/>
            <person name="Silar P."/>
            <person name="Natvig D.O."/>
            <person name="Lalanne C."/>
            <person name="Gautier V."/>
            <person name="Ament-Velasquez S.L."/>
            <person name="Kruys A."/>
            <person name="Hutchinson M.I."/>
            <person name="Powell A.J."/>
            <person name="Barry K."/>
            <person name="Miller A.N."/>
            <person name="Grigoriev I.V."/>
            <person name="Debuchy R."/>
            <person name="Gladieux P."/>
            <person name="Hiltunen Thoren M."/>
            <person name="Johannesson H."/>
        </authorList>
    </citation>
    <scope>NUCLEOTIDE SEQUENCE</scope>
    <source>
        <strain evidence="10">PSN293</strain>
    </source>
</reference>
<keyword evidence="3 10" id="KW-0378">Hydrolase</keyword>
<dbReference type="GO" id="GO:0009378">
    <property type="term" value="F:four-way junction helicase activity"/>
    <property type="evidence" value="ECO:0007669"/>
    <property type="project" value="TreeGrafter"/>
</dbReference>
<dbReference type="Pfam" id="PF00271">
    <property type="entry name" value="Helicase_C"/>
    <property type="match status" value="1"/>
</dbReference>
<evidence type="ECO:0000256" key="7">
    <source>
        <dbReference type="ARBA" id="ARBA00034808"/>
    </source>
</evidence>
<feature type="domain" description="Helicase ATP-binding" evidence="8">
    <location>
        <begin position="108"/>
        <end position="292"/>
    </location>
</feature>
<evidence type="ECO:0000256" key="1">
    <source>
        <dbReference type="ARBA" id="ARBA00005446"/>
    </source>
</evidence>
<sequence length="772" mass="86791">MDEFYTDDDVFENLDEATLADLECYSDDEVFDDVDESEFLELERPAKRCKTEGQNPTLTPHVKTEDLDDDVSLPSLPFRNPGHLELAERLLKENFGYKSFRHEQAGAIQTILGGENALVIFPTGAGKSLCYQIPAIAFPELDRIENTRPPDLTGITLVVSPLLALMKDQVESMVRRGIAAESLDSSKPWAGQQSVYARLRKSQLDLLYVAPERLNNELFLENLKAVRGGIRLLAVDEAHCVSEWGHSFRPDYLKVARFVKEINAERVIALTATATPRVAIDIAEAFGIKESCIFKTSPYRPNLYLDAMTINTPAVDSVKDYMNMISGCEDPETERRFQELVCWLNTHPGPTLIYVAVREQAEAHAKYLVRKGFRAAPFHAKLKTEKKKEVQEGFMSGAIEVVCATIAFGMGIDKPDIRNVVHWDLSNSIEEYSQQIGRAGRDGQPSCCMFYLAPSAFHLRQLFARGDVASRHSIKLLVEDILRRTNGLPVGAIVNVSHFSQGKRFDIQQNTMAVIYATLELTFELLRATTPEYSNYRFTPEPSYATLFTGHCTPEVKAIKEYAVKDGNDLELDFKRAARLSGASTLEIMKTLDVWQDKGSIDILKYGIEQRYFIVKQLPQTQEEIDEVIDKVYANQLAKEQDSLTRNQQVMDLITGARCFAVALADHFGMGLPDKKDSCGHCIFCVKGRPIQMPRKPDVGPVKAATIRGVLRATPIRDDPRFLTRVGFGMSSPRIIREKLSKKAVFRSLASYDFDVSFLALSIVDFSLWDMC</sequence>
<comment type="caution">
    <text evidence="10">The sequence shown here is derived from an EMBL/GenBank/DDBJ whole genome shotgun (WGS) entry which is preliminary data.</text>
</comment>
<dbReference type="NCBIfam" id="TIGR00614">
    <property type="entry name" value="recQ_fam"/>
    <property type="match status" value="1"/>
</dbReference>
<dbReference type="EC" id="5.6.2.4" evidence="7"/>
<dbReference type="InterPro" id="IPR014001">
    <property type="entry name" value="Helicase_ATP-bd"/>
</dbReference>
<name>A0AAN6Y7Z0_9PEZI</name>
<keyword evidence="11" id="KW-1185">Reference proteome</keyword>
<dbReference type="SMART" id="SM00490">
    <property type="entry name" value="HELICc"/>
    <property type="match status" value="1"/>
</dbReference>
<reference evidence="10" key="2">
    <citation type="submission" date="2023-05" db="EMBL/GenBank/DDBJ databases">
        <authorList>
            <consortium name="Lawrence Berkeley National Laboratory"/>
            <person name="Steindorff A."/>
            <person name="Hensen N."/>
            <person name="Bonometti L."/>
            <person name="Westerberg I."/>
            <person name="Brannstrom I.O."/>
            <person name="Guillou S."/>
            <person name="Cros-Aarteil S."/>
            <person name="Calhoun S."/>
            <person name="Haridas S."/>
            <person name="Kuo A."/>
            <person name="Mondo S."/>
            <person name="Pangilinan J."/>
            <person name="Riley R."/>
            <person name="Labutti K."/>
            <person name="Andreopoulos B."/>
            <person name="Lipzen A."/>
            <person name="Chen C."/>
            <person name="Yanf M."/>
            <person name="Daum C."/>
            <person name="Ng V."/>
            <person name="Clum A."/>
            <person name="Ohm R."/>
            <person name="Martin F."/>
            <person name="Silar P."/>
            <person name="Natvig D."/>
            <person name="Lalanne C."/>
            <person name="Gautier V."/>
            <person name="Ament-Velasquez S.L."/>
            <person name="Kruys A."/>
            <person name="Hutchinson M.I."/>
            <person name="Powell A.J."/>
            <person name="Barry K."/>
            <person name="Miller A.N."/>
            <person name="Grigoriev I.V."/>
            <person name="Debuchy R."/>
            <person name="Gladieux P."/>
            <person name="Thoren M.H."/>
            <person name="Johannesson H."/>
        </authorList>
    </citation>
    <scope>NUCLEOTIDE SEQUENCE</scope>
    <source>
        <strain evidence="10">PSN293</strain>
    </source>
</reference>
<dbReference type="FunFam" id="3.40.50.300:FF:001389">
    <property type="entry name" value="ATP-dependent DNA helicase RecQ"/>
    <property type="match status" value="1"/>
</dbReference>
<dbReference type="PROSITE" id="PS51194">
    <property type="entry name" value="HELICASE_CTER"/>
    <property type="match status" value="1"/>
</dbReference>
<dbReference type="GO" id="GO:0003676">
    <property type="term" value="F:nucleic acid binding"/>
    <property type="evidence" value="ECO:0007669"/>
    <property type="project" value="InterPro"/>
</dbReference>
<keyword evidence="5" id="KW-0067">ATP-binding</keyword>
<evidence type="ECO:0000259" key="9">
    <source>
        <dbReference type="PROSITE" id="PS51194"/>
    </source>
</evidence>
<dbReference type="Proteomes" id="UP001301769">
    <property type="component" value="Unassembled WGS sequence"/>
</dbReference>
<evidence type="ECO:0000256" key="4">
    <source>
        <dbReference type="ARBA" id="ARBA00022806"/>
    </source>
</evidence>
<evidence type="ECO:0000256" key="2">
    <source>
        <dbReference type="ARBA" id="ARBA00022741"/>
    </source>
</evidence>
<evidence type="ECO:0000313" key="11">
    <source>
        <dbReference type="Proteomes" id="UP001301769"/>
    </source>
</evidence>
<dbReference type="AlphaFoldDB" id="A0AAN6Y7Z0"/>
<keyword evidence="4" id="KW-0347">Helicase</keyword>
<dbReference type="GO" id="GO:0000724">
    <property type="term" value="P:double-strand break repair via homologous recombination"/>
    <property type="evidence" value="ECO:0007669"/>
    <property type="project" value="TreeGrafter"/>
</dbReference>
<dbReference type="GO" id="GO:0043138">
    <property type="term" value="F:3'-5' DNA helicase activity"/>
    <property type="evidence" value="ECO:0007669"/>
    <property type="project" value="UniProtKB-EC"/>
</dbReference>
<dbReference type="PANTHER" id="PTHR13710:SF120">
    <property type="entry name" value="BIFUNCTIONAL 3'-5' EXONUCLEASE_ATP-DEPENDENT HELICASE WRN"/>
    <property type="match status" value="1"/>
</dbReference>
<evidence type="ECO:0000259" key="8">
    <source>
        <dbReference type="PROSITE" id="PS51192"/>
    </source>
</evidence>
<gene>
    <name evidence="10" type="ORF">QBC37DRAFT_462451</name>
</gene>
<dbReference type="InterPro" id="IPR011545">
    <property type="entry name" value="DEAD/DEAH_box_helicase_dom"/>
</dbReference>
<dbReference type="InterPro" id="IPR001650">
    <property type="entry name" value="Helicase_C-like"/>
</dbReference>
<comment type="similarity">
    <text evidence="1">Belongs to the helicase family. RecQ subfamily.</text>
</comment>
<dbReference type="EMBL" id="MU858098">
    <property type="protein sequence ID" value="KAK4214124.1"/>
    <property type="molecule type" value="Genomic_DNA"/>
</dbReference>
<dbReference type="SUPFAM" id="SSF52540">
    <property type="entry name" value="P-loop containing nucleoside triphosphate hydrolases"/>
    <property type="match status" value="1"/>
</dbReference>
<evidence type="ECO:0000256" key="3">
    <source>
        <dbReference type="ARBA" id="ARBA00022801"/>
    </source>
</evidence>
<dbReference type="GO" id="GO:0005694">
    <property type="term" value="C:chromosome"/>
    <property type="evidence" value="ECO:0007669"/>
    <property type="project" value="TreeGrafter"/>
</dbReference>
<comment type="catalytic activity">
    <reaction evidence="6">
        <text>Couples ATP hydrolysis with the unwinding of duplex DNA by translocating in the 3'-5' direction.</text>
        <dbReference type="EC" id="5.6.2.4"/>
    </reaction>
</comment>
<dbReference type="PROSITE" id="PS51192">
    <property type="entry name" value="HELICASE_ATP_BIND_1"/>
    <property type="match status" value="1"/>
</dbReference>
<dbReference type="Gene3D" id="3.40.50.300">
    <property type="entry name" value="P-loop containing nucleotide triphosphate hydrolases"/>
    <property type="match status" value="2"/>
</dbReference>
<dbReference type="Pfam" id="PF00270">
    <property type="entry name" value="DEAD"/>
    <property type="match status" value="1"/>
</dbReference>
<dbReference type="GO" id="GO:0016787">
    <property type="term" value="F:hydrolase activity"/>
    <property type="evidence" value="ECO:0007669"/>
    <property type="project" value="UniProtKB-KW"/>
</dbReference>
<dbReference type="PANTHER" id="PTHR13710">
    <property type="entry name" value="DNA HELICASE RECQ FAMILY MEMBER"/>
    <property type="match status" value="1"/>
</dbReference>
<accession>A0AAN6Y7Z0</accession>
<dbReference type="GO" id="GO:0005737">
    <property type="term" value="C:cytoplasm"/>
    <property type="evidence" value="ECO:0007669"/>
    <property type="project" value="TreeGrafter"/>
</dbReference>
<evidence type="ECO:0000313" key="10">
    <source>
        <dbReference type="EMBL" id="KAK4214124.1"/>
    </source>
</evidence>
<dbReference type="InterPro" id="IPR027417">
    <property type="entry name" value="P-loop_NTPase"/>
</dbReference>
<keyword evidence="2" id="KW-0547">Nucleotide-binding</keyword>
<evidence type="ECO:0000256" key="6">
    <source>
        <dbReference type="ARBA" id="ARBA00034617"/>
    </source>
</evidence>
<dbReference type="InterPro" id="IPR004589">
    <property type="entry name" value="DNA_helicase_ATP-dep_RecQ"/>
</dbReference>
<dbReference type="GO" id="GO:0005634">
    <property type="term" value="C:nucleus"/>
    <property type="evidence" value="ECO:0007669"/>
    <property type="project" value="TreeGrafter"/>
</dbReference>
<organism evidence="10 11">
    <name type="scientific">Rhypophila decipiens</name>
    <dbReference type="NCBI Taxonomy" id="261697"/>
    <lineage>
        <taxon>Eukaryota</taxon>
        <taxon>Fungi</taxon>
        <taxon>Dikarya</taxon>
        <taxon>Ascomycota</taxon>
        <taxon>Pezizomycotina</taxon>
        <taxon>Sordariomycetes</taxon>
        <taxon>Sordariomycetidae</taxon>
        <taxon>Sordariales</taxon>
        <taxon>Naviculisporaceae</taxon>
        <taxon>Rhypophila</taxon>
    </lineage>
</organism>
<dbReference type="GO" id="GO:0005524">
    <property type="term" value="F:ATP binding"/>
    <property type="evidence" value="ECO:0007669"/>
    <property type="project" value="UniProtKB-KW"/>
</dbReference>
<protein>
    <recommendedName>
        <fullName evidence="7">DNA 3'-5' helicase</fullName>
        <ecNumber evidence="7">5.6.2.4</ecNumber>
    </recommendedName>
</protein>
<dbReference type="SMART" id="SM00487">
    <property type="entry name" value="DEXDc"/>
    <property type="match status" value="1"/>
</dbReference>
<proteinExistence type="inferred from homology"/>
<feature type="domain" description="Helicase C-terminal" evidence="9">
    <location>
        <begin position="336"/>
        <end position="482"/>
    </location>
</feature>